<accession>A0A8S4QX21</accession>
<dbReference type="SUPFAM" id="SSF56672">
    <property type="entry name" value="DNA/RNA polymerases"/>
    <property type="match status" value="1"/>
</dbReference>
<dbReference type="Pfam" id="PF17921">
    <property type="entry name" value="Integrase_H2C2"/>
    <property type="match status" value="1"/>
</dbReference>
<dbReference type="CDD" id="cd09274">
    <property type="entry name" value="RNase_HI_RT_Ty3"/>
    <property type="match status" value="1"/>
</dbReference>
<keyword evidence="6" id="KW-0695">RNA-directed DNA polymerase</keyword>
<keyword evidence="3" id="KW-0548">Nucleotidyltransferase</keyword>
<dbReference type="GO" id="GO:0003964">
    <property type="term" value="F:RNA-directed DNA polymerase activity"/>
    <property type="evidence" value="ECO:0007669"/>
    <property type="project" value="UniProtKB-KW"/>
</dbReference>
<dbReference type="PANTHER" id="PTHR37984:SF5">
    <property type="entry name" value="PROTEIN NYNRIN-LIKE"/>
    <property type="match status" value="1"/>
</dbReference>
<dbReference type="Gene3D" id="3.30.420.10">
    <property type="entry name" value="Ribonuclease H-like superfamily/Ribonuclease H"/>
    <property type="match status" value="1"/>
</dbReference>
<keyword evidence="2" id="KW-0808">Transferase</keyword>
<dbReference type="GO" id="GO:0042575">
    <property type="term" value="C:DNA polymerase complex"/>
    <property type="evidence" value="ECO:0007669"/>
    <property type="project" value="UniProtKB-ARBA"/>
</dbReference>
<keyword evidence="4" id="KW-0540">Nuclease</keyword>
<dbReference type="Gene3D" id="2.40.70.10">
    <property type="entry name" value="Acid Proteases"/>
    <property type="match status" value="1"/>
</dbReference>
<protein>
    <recommendedName>
        <fullName evidence="1">RNA-directed DNA polymerase</fullName>
        <ecNumber evidence="1">2.7.7.49</ecNumber>
    </recommendedName>
</protein>
<dbReference type="SUPFAM" id="SSF53098">
    <property type="entry name" value="Ribonuclease H-like"/>
    <property type="match status" value="1"/>
</dbReference>
<feature type="compositionally biased region" description="Basic and acidic residues" evidence="8">
    <location>
        <begin position="1224"/>
        <end position="1240"/>
    </location>
</feature>
<dbReference type="PANTHER" id="PTHR37984">
    <property type="entry name" value="PROTEIN CBG26694"/>
    <property type="match status" value="1"/>
</dbReference>
<dbReference type="GO" id="GO:0003676">
    <property type="term" value="F:nucleic acid binding"/>
    <property type="evidence" value="ECO:0007669"/>
    <property type="project" value="InterPro"/>
</dbReference>
<proteinExistence type="predicted"/>
<evidence type="ECO:0000256" key="7">
    <source>
        <dbReference type="ARBA" id="ARBA00023268"/>
    </source>
</evidence>
<dbReference type="EC" id="2.7.7.49" evidence="1"/>
<dbReference type="FunFam" id="3.10.20.370:FF:000001">
    <property type="entry name" value="Retrovirus-related Pol polyprotein from transposon 17.6-like protein"/>
    <property type="match status" value="1"/>
</dbReference>
<keyword evidence="11" id="KW-1185">Reference proteome</keyword>
<feature type="compositionally biased region" description="Low complexity" evidence="8">
    <location>
        <begin position="1169"/>
        <end position="1178"/>
    </location>
</feature>
<evidence type="ECO:0000313" key="11">
    <source>
        <dbReference type="Proteomes" id="UP000838756"/>
    </source>
</evidence>
<dbReference type="InterPro" id="IPR041577">
    <property type="entry name" value="RT_RNaseH_2"/>
</dbReference>
<dbReference type="Gene3D" id="4.10.60.10">
    <property type="entry name" value="Zinc finger, CCHC-type"/>
    <property type="match status" value="1"/>
</dbReference>
<evidence type="ECO:0000256" key="3">
    <source>
        <dbReference type="ARBA" id="ARBA00022695"/>
    </source>
</evidence>
<dbReference type="FunFam" id="3.30.70.270:FF:000026">
    <property type="entry name" value="Transposon Ty3-G Gag-Pol polyprotein"/>
    <property type="match status" value="1"/>
</dbReference>
<evidence type="ECO:0000256" key="8">
    <source>
        <dbReference type="SAM" id="MobiDB-lite"/>
    </source>
</evidence>
<comment type="caution">
    <text evidence="10">The sequence shown here is derived from an EMBL/GenBank/DDBJ whole genome shotgun (WGS) entry which is preliminary data.</text>
</comment>
<dbReference type="SUPFAM" id="SSF50630">
    <property type="entry name" value="Acid proteases"/>
    <property type="match status" value="1"/>
</dbReference>
<evidence type="ECO:0000256" key="2">
    <source>
        <dbReference type="ARBA" id="ARBA00022679"/>
    </source>
</evidence>
<dbReference type="PROSITE" id="PS50994">
    <property type="entry name" value="INTEGRASE"/>
    <property type="match status" value="1"/>
</dbReference>
<dbReference type="GO" id="GO:0015074">
    <property type="term" value="P:DNA integration"/>
    <property type="evidence" value="ECO:0007669"/>
    <property type="project" value="InterPro"/>
</dbReference>
<evidence type="ECO:0000256" key="1">
    <source>
        <dbReference type="ARBA" id="ARBA00012493"/>
    </source>
</evidence>
<dbReference type="InterPro" id="IPR000477">
    <property type="entry name" value="RT_dom"/>
</dbReference>
<evidence type="ECO:0000256" key="6">
    <source>
        <dbReference type="ARBA" id="ARBA00022918"/>
    </source>
</evidence>
<dbReference type="Gene3D" id="1.10.340.70">
    <property type="match status" value="1"/>
</dbReference>
<dbReference type="Pfam" id="PF00078">
    <property type="entry name" value="RVT_1"/>
    <property type="match status" value="1"/>
</dbReference>
<evidence type="ECO:0000259" key="9">
    <source>
        <dbReference type="PROSITE" id="PS50994"/>
    </source>
</evidence>
<dbReference type="InterPro" id="IPR050951">
    <property type="entry name" value="Retrovirus_Pol_polyprotein"/>
</dbReference>
<dbReference type="Proteomes" id="UP000838756">
    <property type="component" value="Unassembled WGS sequence"/>
</dbReference>
<dbReference type="FunFam" id="1.10.340.70:FF:000003">
    <property type="entry name" value="Protein CBG25708"/>
    <property type="match status" value="1"/>
</dbReference>
<reference evidence="10" key="1">
    <citation type="submission" date="2022-03" db="EMBL/GenBank/DDBJ databases">
        <authorList>
            <person name="Lindestad O."/>
        </authorList>
    </citation>
    <scope>NUCLEOTIDE SEQUENCE</scope>
</reference>
<dbReference type="InterPro" id="IPR043128">
    <property type="entry name" value="Rev_trsase/Diguanyl_cyclase"/>
</dbReference>
<dbReference type="InterPro" id="IPR001584">
    <property type="entry name" value="Integrase_cat-core"/>
</dbReference>
<dbReference type="Pfam" id="PF17919">
    <property type="entry name" value="RT_RNaseH_2"/>
    <property type="match status" value="1"/>
</dbReference>
<dbReference type="InterPro" id="IPR041588">
    <property type="entry name" value="Integrase_H2C2"/>
</dbReference>
<dbReference type="Pfam" id="PF00665">
    <property type="entry name" value="rve"/>
    <property type="match status" value="1"/>
</dbReference>
<dbReference type="InterPro" id="IPR021109">
    <property type="entry name" value="Peptidase_aspartic_dom_sf"/>
</dbReference>
<evidence type="ECO:0000256" key="4">
    <source>
        <dbReference type="ARBA" id="ARBA00022722"/>
    </source>
</evidence>
<gene>
    <name evidence="10" type="primary">jg21962</name>
    <name evidence="10" type="ORF">PAEG_LOCUS6997</name>
</gene>
<dbReference type="OrthoDB" id="5978043at2759"/>
<keyword evidence="5" id="KW-0378">Hydrolase</keyword>
<dbReference type="InterPro" id="IPR043502">
    <property type="entry name" value="DNA/RNA_pol_sf"/>
</dbReference>
<keyword evidence="7" id="KW-0511">Multifunctional enzyme</keyword>
<feature type="domain" description="Integrase catalytic" evidence="9">
    <location>
        <begin position="895"/>
        <end position="1053"/>
    </location>
</feature>
<dbReference type="CDD" id="cd01647">
    <property type="entry name" value="RT_LTR"/>
    <property type="match status" value="1"/>
</dbReference>
<dbReference type="InterPro" id="IPR036397">
    <property type="entry name" value="RNaseH_sf"/>
</dbReference>
<sequence>MLDTLLRDKFVLGLKVGRERDRLFEQDSRTLTFAKAVEIAQQAACARAGRPISTDGASSSQAVFKEEPVYKVRERRKNGAASSRASSDSERCEVCGMRNHQTSQCRFKNWKCKGCGSQGHLIKMCSNTKQSVKSQLHNLEVVSDENDDHDCKECDMFNMRYVNSKPIKITVELNNLKLPMELDTGSGTSVISEELYLNNFKNFKLNNTDLKMCLYNGHKIIPLGYFICNVMYLNTTQNIKLYVVQNGGPPLLGRDFMMKFNIYFASSNVNKINIHNKNTEEVQLLLNDFPDLWKDELGCFNKFEVELHLKESAKPIFIKPRSVPFALKNKVEDELDRLVKLGILIPVNFSEFATPIVPVLKENGSVKIAGDFSCTLNKVLNIDKYPLPRIEEVFAKIGGGFKYSKIDLSNAYNQFRLSSSSQELTTINTQKGLFKYTRLVYGLANAPAIFQRAMETLLAGIEGVTCWLDDVCCTAPTRELHLLRLREVLHRLQNAGLRLHKDKCAFFQDSVTYLGYVIDKNGLKTCSNKVDAILKVPTPTNVLEIKRFLGVVNYYRNFIPNASALLGPLHELLRVDVTWHWGERQQNSFEKVKKELASDRVLSHFDPSAPLILTVDAGPAGLGAVLAHADGEGRERPIAFASRSLQASEKVYSQIQKEATAIIFAVKHFHQYLYGRQEPFILKTDHRPLLSIFGNKNGVSVTAALRLQRYAIILSAYNYTVKYVSAKNNLVADFFSRAPLPQSESTNVEEEGGEQNITFLFLDASAKPVSLEEMKHATAHDTELATVMNYMKHGWPRKITCTLILPYFYCKTDLEVINGCLFRGHRLVIPSVFRERMLRELHSAHFGIIKTKLIARSKLWWPHIHIDIERWIGECNACASVRSSPPRAPPASWPQSTQPWYRIHIDYMSIGHCVYLIIIDAFSKWLECIYMNGGTSTAALICKLKFVFSTFGIPCLVVSDNDPKINSSEFHHFCTNHGIKYMTSPVYHPSSNGQAENSVKTCKKMLKCIMSDINNSTPQRVIQEKLLTFLFEYRNTIHCSTGDTPAKLMFGRNIRSRLDVIIPNKSDITLCKEKVQLKPSRSFEVGEIVWSKWFSSKKAIWETGKIIKKIGLRIFEIYFKKYDTVCKRHLDQIRKLKREVNIVDENDYCNEYLPEITFPSASAEQKSSDLTDVSSVSSPEPVDTLIPNIEASKSDNLNSDDNVPISGNRDDAEATPEVKVPVPESERAPDCLKTSIDEISKSNQSSPGRPERRRKIVDYRKYF</sequence>
<evidence type="ECO:0000313" key="10">
    <source>
        <dbReference type="EMBL" id="CAH2225756.1"/>
    </source>
</evidence>
<evidence type="ECO:0000256" key="5">
    <source>
        <dbReference type="ARBA" id="ARBA00022759"/>
    </source>
</evidence>
<dbReference type="Gene3D" id="3.30.70.270">
    <property type="match status" value="2"/>
</dbReference>
<dbReference type="GO" id="GO:0004519">
    <property type="term" value="F:endonuclease activity"/>
    <property type="evidence" value="ECO:0007669"/>
    <property type="project" value="UniProtKB-KW"/>
</dbReference>
<name>A0A8S4QX21_9NEOP</name>
<keyword evidence="5" id="KW-0255">Endonuclease</keyword>
<dbReference type="AlphaFoldDB" id="A0A8S4QX21"/>
<dbReference type="Gene3D" id="3.10.20.370">
    <property type="match status" value="1"/>
</dbReference>
<feature type="region of interest" description="Disordered" evidence="8">
    <location>
        <begin position="1169"/>
        <end position="1263"/>
    </location>
</feature>
<dbReference type="Gene3D" id="3.10.10.10">
    <property type="entry name" value="HIV Type 1 Reverse Transcriptase, subunit A, domain 1"/>
    <property type="match status" value="1"/>
</dbReference>
<dbReference type="InterPro" id="IPR012337">
    <property type="entry name" value="RNaseH-like_sf"/>
</dbReference>
<organism evidence="10 11">
    <name type="scientific">Pararge aegeria aegeria</name>
    <dbReference type="NCBI Taxonomy" id="348720"/>
    <lineage>
        <taxon>Eukaryota</taxon>
        <taxon>Metazoa</taxon>
        <taxon>Ecdysozoa</taxon>
        <taxon>Arthropoda</taxon>
        <taxon>Hexapoda</taxon>
        <taxon>Insecta</taxon>
        <taxon>Pterygota</taxon>
        <taxon>Neoptera</taxon>
        <taxon>Endopterygota</taxon>
        <taxon>Lepidoptera</taxon>
        <taxon>Glossata</taxon>
        <taxon>Ditrysia</taxon>
        <taxon>Papilionoidea</taxon>
        <taxon>Nymphalidae</taxon>
        <taxon>Satyrinae</taxon>
        <taxon>Satyrini</taxon>
        <taxon>Parargina</taxon>
        <taxon>Pararge</taxon>
    </lineage>
</organism>
<dbReference type="EMBL" id="CAKXAJ010020990">
    <property type="protein sequence ID" value="CAH2225756.1"/>
    <property type="molecule type" value="Genomic_DNA"/>
</dbReference>